<protein>
    <submittedName>
        <fullName evidence="1">Uncharacterized protein</fullName>
    </submittedName>
</protein>
<accession>A0A0N7L628</accession>
<dbReference type="AlphaFoldDB" id="A0A0N7L628"/>
<dbReference type="RefSeq" id="XP_024579484.1">
    <property type="nucleotide sequence ID" value="XM_024729071.1"/>
</dbReference>
<dbReference type="Proteomes" id="UP000054928">
    <property type="component" value="Unassembled WGS sequence"/>
</dbReference>
<name>A0A0N7L628_PLAHL</name>
<sequence length="57" mass="6455">MQTVLSQVHCYCNIVAADNGKDKENILFLTTAKILMRSDKFYGDSSQSQKPQFNTEP</sequence>
<proteinExistence type="predicted"/>
<dbReference type="GeneID" id="36408387"/>
<dbReference type="EMBL" id="CCYD01000653">
    <property type="protein sequence ID" value="CEG43115.1"/>
    <property type="molecule type" value="Genomic_DNA"/>
</dbReference>
<organism evidence="1 2">
    <name type="scientific">Plasmopara halstedii</name>
    <name type="common">Downy mildew of sunflower</name>
    <dbReference type="NCBI Taxonomy" id="4781"/>
    <lineage>
        <taxon>Eukaryota</taxon>
        <taxon>Sar</taxon>
        <taxon>Stramenopiles</taxon>
        <taxon>Oomycota</taxon>
        <taxon>Peronosporomycetes</taxon>
        <taxon>Peronosporales</taxon>
        <taxon>Peronosporaceae</taxon>
        <taxon>Plasmopara</taxon>
    </lineage>
</organism>
<evidence type="ECO:0000313" key="1">
    <source>
        <dbReference type="EMBL" id="CEG43115.1"/>
    </source>
</evidence>
<evidence type="ECO:0000313" key="2">
    <source>
        <dbReference type="Proteomes" id="UP000054928"/>
    </source>
</evidence>
<keyword evidence="2" id="KW-1185">Reference proteome</keyword>
<reference evidence="2" key="1">
    <citation type="submission" date="2014-09" db="EMBL/GenBank/DDBJ databases">
        <authorList>
            <person name="Sharma Rahul"/>
            <person name="Thines Marco"/>
        </authorList>
    </citation>
    <scope>NUCLEOTIDE SEQUENCE [LARGE SCALE GENOMIC DNA]</scope>
</reference>